<dbReference type="Pfam" id="PF00850">
    <property type="entry name" value="Hist_deacetyl"/>
    <property type="match status" value="1"/>
</dbReference>
<accession>A0A0A3Z3J5</accession>
<reference evidence="4 6" key="2">
    <citation type="submission" date="2024-06" db="EMBL/GenBank/DDBJ databases">
        <title>Genomic Encyclopedia of Type Strains, Phase V (KMG-V): Genome sequencing to study the core and pangenomes of soil and plant-associated prokaryotes.</title>
        <authorList>
            <person name="Whitman W."/>
        </authorList>
    </citation>
    <scope>NUCLEOTIDE SEQUENCE [LARGE SCALE GENOMIC DNA]</scope>
    <source>
        <strain evidence="4 6">USDA 160</strain>
    </source>
</reference>
<dbReference type="Proteomes" id="UP000030377">
    <property type="component" value="Unassembled WGS sequence"/>
</dbReference>
<evidence type="ECO:0000313" key="5">
    <source>
        <dbReference type="Proteomes" id="UP000030377"/>
    </source>
</evidence>
<dbReference type="GO" id="GO:0004407">
    <property type="term" value="F:histone deacetylase activity"/>
    <property type="evidence" value="ECO:0007669"/>
    <property type="project" value="TreeGrafter"/>
</dbReference>
<dbReference type="PRINTS" id="PR01270">
    <property type="entry name" value="HDASUPER"/>
</dbReference>
<dbReference type="InterPro" id="IPR023801">
    <property type="entry name" value="His_deacetylse_dom"/>
</dbReference>
<feature type="domain" description="Histone deacetylase" evidence="2">
    <location>
        <begin position="20"/>
        <end position="305"/>
    </location>
</feature>
<evidence type="ECO:0000313" key="4">
    <source>
        <dbReference type="EMBL" id="MET4723920.1"/>
    </source>
</evidence>
<dbReference type="EMBL" id="JBEPTQ010000002">
    <property type="protein sequence ID" value="MET4723920.1"/>
    <property type="molecule type" value="Genomic_DNA"/>
</dbReference>
<dbReference type="eggNOG" id="COG0123">
    <property type="taxonomic scope" value="Bacteria"/>
</dbReference>
<gene>
    <name evidence="4" type="ORF">ABIF63_008026</name>
    <name evidence="3" type="ORF">MA20_07590</name>
</gene>
<organism evidence="3 5">
    <name type="scientific">Bradyrhizobium japonicum</name>
    <dbReference type="NCBI Taxonomy" id="375"/>
    <lineage>
        <taxon>Bacteria</taxon>
        <taxon>Pseudomonadati</taxon>
        <taxon>Pseudomonadota</taxon>
        <taxon>Alphaproteobacteria</taxon>
        <taxon>Hyphomicrobiales</taxon>
        <taxon>Nitrobacteraceae</taxon>
        <taxon>Bradyrhizobium</taxon>
    </lineage>
</organism>
<dbReference type="GO" id="GO:0040029">
    <property type="term" value="P:epigenetic regulation of gene expression"/>
    <property type="evidence" value="ECO:0007669"/>
    <property type="project" value="TreeGrafter"/>
</dbReference>
<reference evidence="3 5" key="1">
    <citation type="submission" date="2014-09" db="EMBL/GenBank/DDBJ databases">
        <title>Draft genome of Bradyrhizobium japonicum Is-34.</title>
        <authorList>
            <person name="Tsurumaru H."/>
            <person name="Yamakawa T."/>
            <person name="Hashimoto S."/>
            <person name="Okizaki K."/>
            <person name="Kanesaki Y."/>
            <person name="Yoshikawa H."/>
            <person name="Yajima S."/>
        </authorList>
    </citation>
    <scope>NUCLEOTIDE SEQUENCE [LARGE SCALE GENOMIC DNA]</scope>
    <source>
        <strain evidence="3 5">Is-34</strain>
    </source>
</reference>
<dbReference type="RefSeq" id="WP_028158054.1">
    <property type="nucleotide sequence ID" value="NZ_CP066351.1"/>
</dbReference>
<dbReference type="Gene3D" id="3.40.800.20">
    <property type="entry name" value="Histone deacetylase domain"/>
    <property type="match status" value="1"/>
</dbReference>
<comment type="caution">
    <text evidence="3">The sequence shown here is derived from an EMBL/GenBank/DDBJ whole genome shotgun (WGS) entry which is preliminary data.</text>
</comment>
<dbReference type="Proteomes" id="UP001549291">
    <property type="component" value="Unassembled WGS sequence"/>
</dbReference>
<dbReference type="InterPro" id="IPR000286">
    <property type="entry name" value="HDACs"/>
</dbReference>
<proteinExistence type="inferred from homology"/>
<dbReference type="InterPro" id="IPR023696">
    <property type="entry name" value="Ureohydrolase_dom_sf"/>
</dbReference>
<comment type="similarity">
    <text evidence="1">Belongs to the histone deacetylase family.</text>
</comment>
<dbReference type="SUPFAM" id="SSF52768">
    <property type="entry name" value="Arginase/deacetylase"/>
    <property type="match status" value="1"/>
</dbReference>
<evidence type="ECO:0000256" key="1">
    <source>
        <dbReference type="ARBA" id="ARBA00005947"/>
    </source>
</evidence>
<dbReference type="EMBL" id="JRPN01000004">
    <property type="protein sequence ID" value="KGT80448.1"/>
    <property type="molecule type" value="Genomic_DNA"/>
</dbReference>
<evidence type="ECO:0000313" key="6">
    <source>
        <dbReference type="Proteomes" id="UP001549291"/>
    </source>
</evidence>
<dbReference type="InterPro" id="IPR037138">
    <property type="entry name" value="His_deacetylse_dom_sf"/>
</dbReference>
<evidence type="ECO:0000259" key="2">
    <source>
        <dbReference type="Pfam" id="PF00850"/>
    </source>
</evidence>
<sequence length="309" mass="33696">MSTLLLSHKACLDHVTPPGHPERPDRLRAVEEALSQERFQFLARDLAPEGDLDLVTLCHNEHYVTELRHIAPTSGQVYIDGDTSMSPGTWEAVMRGVGGAVAATEAVMNGEHRNAFVAVRPPGHHAEIGKPMGFCFFDNAAIAARHAQRKYGIQRAAIIDFDVHHGNGTQDIFWSDPTVMYCSTHQMPLFPGTGAKGERGDHDTIVNAPLASEDGGPEFRAAFEHLILPRLEKFSPELLVISAGFDAHYRDPLASLNLRAEDYTWVTRKLMDLADKSAGGRIVSVLEGGYDLQGLKESVTAHVGALMGA</sequence>
<keyword evidence="6" id="KW-1185">Reference proteome</keyword>
<dbReference type="CDD" id="cd11599">
    <property type="entry name" value="HDAC_classII_2"/>
    <property type="match status" value="1"/>
</dbReference>
<dbReference type="PANTHER" id="PTHR10625">
    <property type="entry name" value="HISTONE DEACETYLASE HDAC1-RELATED"/>
    <property type="match status" value="1"/>
</dbReference>
<dbReference type="AlphaFoldDB" id="A0A0A3Z3J5"/>
<name>A0A0A3Z3J5_BRAJP</name>
<evidence type="ECO:0000313" key="3">
    <source>
        <dbReference type="EMBL" id="KGT80448.1"/>
    </source>
</evidence>
<dbReference type="STRING" id="375.BKD09_RS37600"/>
<dbReference type="PANTHER" id="PTHR10625:SF10">
    <property type="entry name" value="HISTONE DEACETYLASE HDAC1"/>
    <property type="match status" value="1"/>
</dbReference>
<protein>
    <submittedName>
        <fullName evidence="4">Acetoin utilization deacetylase AcuC-like enzyme</fullName>
    </submittedName>
    <submittedName>
        <fullName evidence="3">Acetoin utilization protein</fullName>
    </submittedName>
</protein>